<evidence type="ECO:0000313" key="1">
    <source>
        <dbReference type="EMBL" id="AQZ64266.1"/>
    </source>
</evidence>
<evidence type="ECO:0000313" key="2">
    <source>
        <dbReference type="Proteomes" id="UP000190797"/>
    </source>
</evidence>
<protein>
    <submittedName>
        <fullName evidence="1">Uncharacterized protein</fullName>
    </submittedName>
</protein>
<proteinExistence type="predicted"/>
<reference evidence="2" key="1">
    <citation type="journal article" date="2017" name="Med. Chem. Commun.">
        <title>Nonomuraea sp. ATCC 55076 harbours the largest actinomycete chromosome to date and the kistamicin biosynthetic gene cluster.</title>
        <authorList>
            <person name="Nazari B."/>
            <person name="Forneris C.C."/>
            <person name="Gibson M.I."/>
            <person name="Moon K."/>
            <person name="Schramma K.R."/>
            <person name="Seyedsayamdost M.R."/>
        </authorList>
    </citation>
    <scope>NUCLEOTIDE SEQUENCE [LARGE SCALE GENOMIC DNA]</scope>
    <source>
        <strain evidence="2">ATCC 55076</strain>
    </source>
</reference>
<dbReference type="AlphaFoldDB" id="A0A1V0A221"/>
<dbReference type="KEGG" id="noa:BKM31_24910"/>
<organism evidence="1 2">
    <name type="scientific">[Actinomadura] parvosata subsp. kistnae</name>
    <dbReference type="NCBI Taxonomy" id="1909395"/>
    <lineage>
        <taxon>Bacteria</taxon>
        <taxon>Bacillati</taxon>
        <taxon>Actinomycetota</taxon>
        <taxon>Actinomycetes</taxon>
        <taxon>Streptosporangiales</taxon>
        <taxon>Streptosporangiaceae</taxon>
        <taxon>Nonomuraea</taxon>
    </lineage>
</organism>
<dbReference type="OrthoDB" id="3537273at2"/>
<dbReference type="EMBL" id="CP017717">
    <property type="protein sequence ID" value="AQZ64266.1"/>
    <property type="molecule type" value="Genomic_DNA"/>
</dbReference>
<keyword evidence="2" id="KW-1185">Reference proteome</keyword>
<dbReference type="Proteomes" id="UP000190797">
    <property type="component" value="Chromosome"/>
</dbReference>
<sequence>MDIATSAGQDLENAVRRELMDAGFTVEPSLMSADGGLGVWHDPTRGVVVTWGTSADQLVRHATIRSAVLLALRTVLVEAGHQVREDFNGLELVVTS</sequence>
<name>A0A1V0A221_9ACTN</name>
<accession>A0A1V0A221</accession>
<dbReference type="RefSeq" id="WP_080040466.1">
    <property type="nucleotide sequence ID" value="NZ_CP017717.1"/>
</dbReference>
<gene>
    <name evidence="1" type="ORF">BKM31_24910</name>
</gene>